<protein>
    <submittedName>
        <fullName evidence="9">Bicarbonate transporter-like transmembrane domain-containing protein</fullName>
    </submittedName>
</protein>
<dbReference type="WBParaSite" id="ACRNAN_Path_917.g3523.t1">
    <property type="protein sequence ID" value="ACRNAN_Path_917.g3523.t1"/>
    <property type="gene ID" value="ACRNAN_Path_917.g3523"/>
</dbReference>
<dbReference type="InterPro" id="IPR011531">
    <property type="entry name" value="HCO3_transpt-like_TM_dom"/>
</dbReference>
<dbReference type="AlphaFoldDB" id="A0A914CD87"/>
<proteinExistence type="predicted"/>
<keyword evidence="4 6" id="KW-0472">Membrane</keyword>
<feature type="transmembrane region" description="Helical" evidence="6">
    <location>
        <begin position="260"/>
        <end position="284"/>
    </location>
</feature>
<keyword evidence="3 6" id="KW-1133">Transmembrane helix</keyword>
<keyword evidence="8" id="KW-1185">Reference proteome</keyword>
<dbReference type="Pfam" id="PF00955">
    <property type="entry name" value="HCO3_cotransp"/>
    <property type="match status" value="1"/>
</dbReference>
<dbReference type="GO" id="GO:0006820">
    <property type="term" value="P:monoatomic anion transport"/>
    <property type="evidence" value="ECO:0007669"/>
    <property type="project" value="InterPro"/>
</dbReference>
<evidence type="ECO:0000313" key="9">
    <source>
        <dbReference type="WBParaSite" id="ACRNAN_Path_917.g3523.t1"/>
    </source>
</evidence>
<feature type="compositionally biased region" description="Polar residues" evidence="5">
    <location>
        <begin position="165"/>
        <end position="178"/>
    </location>
</feature>
<reference evidence="9" key="1">
    <citation type="submission" date="2022-11" db="UniProtKB">
        <authorList>
            <consortium name="WormBaseParasite"/>
        </authorList>
    </citation>
    <scope>IDENTIFICATION</scope>
</reference>
<evidence type="ECO:0000256" key="1">
    <source>
        <dbReference type="ARBA" id="ARBA00004141"/>
    </source>
</evidence>
<dbReference type="GO" id="GO:0005886">
    <property type="term" value="C:plasma membrane"/>
    <property type="evidence" value="ECO:0007669"/>
    <property type="project" value="TreeGrafter"/>
</dbReference>
<feature type="transmembrane region" description="Helical" evidence="6">
    <location>
        <begin position="7"/>
        <end position="27"/>
    </location>
</feature>
<feature type="region of interest" description="Disordered" evidence="5">
    <location>
        <begin position="165"/>
        <end position="208"/>
    </location>
</feature>
<dbReference type="InterPro" id="IPR003020">
    <property type="entry name" value="HCO3_transpt_euk"/>
</dbReference>
<organism evidence="8 9">
    <name type="scientific">Acrobeloides nanus</name>
    <dbReference type="NCBI Taxonomy" id="290746"/>
    <lineage>
        <taxon>Eukaryota</taxon>
        <taxon>Metazoa</taxon>
        <taxon>Ecdysozoa</taxon>
        <taxon>Nematoda</taxon>
        <taxon>Chromadorea</taxon>
        <taxon>Rhabditida</taxon>
        <taxon>Tylenchina</taxon>
        <taxon>Cephalobomorpha</taxon>
        <taxon>Cephaloboidea</taxon>
        <taxon>Cephalobidae</taxon>
        <taxon>Acrobeloides</taxon>
    </lineage>
</organism>
<keyword evidence="2 6" id="KW-0812">Transmembrane</keyword>
<evidence type="ECO:0000256" key="2">
    <source>
        <dbReference type="ARBA" id="ARBA00022692"/>
    </source>
</evidence>
<dbReference type="GO" id="GO:0008510">
    <property type="term" value="F:sodium:bicarbonate symporter activity"/>
    <property type="evidence" value="ECO:0007669"/>
    <property type="project" value="TreeGrafter"/>
</dbReference>
<feature type="domain" description="Bicarbonate transporter-like transmembrane" evidence="7">
    <location>
        <begin position="2"/>
        <end position="138"/>
    </location>
</feature>
<dbReference type="GO" id="GO:0051453">
    <property type="term" value="P:regulation of intracellular pH"/>
    <property type="evidence" value="ECO:0007669"/>
    <property type="project" value="TreeGrafter"/>
</dbReference>
<dbReference type="PANTHER" id="PTHR11453">
    <property type="entry name" value="ANION EXCHANGE PROTEIN"/>
    <property type="match status" value="1"/>
</dbReference>
<comment type="subcellular location">
    <subcellularLocation>
        <location evidence="1">Membrane</location>
        <topology evidence="1">Multi-pass membrane protein</topology>
    </subcellularLocation>
</comment>
<dbReference type="PANTHER" id="PTHR11453:SF36">
    <property type="entry name" value="ANION EXCHANGE PROTEIN"/>
    <property type="match status" value="1"/>
</dbReference>
<evidence type="ECO:0000256" key="6">
    <source>
        <dbReference type="SAM" id="Phobius"/>
    </source>
</evidence>
<evidence type="ECO:0000313" key="8">
    <source>
        <dbReference type="Proteomes" id="UP000887540"/>
    </source>
</evidence>
<evidence type="ECO:0000259" key="7">
    <source>
        <dbReference type="Pfam" id="PF00955"/>
    </source>
</evidence>
<dbReference type="GO" id="GO:0005452">
    <property type="term" value="F:solute:inorganic anion antiporter activity"/>
    <property type="evidence" value="ECO:0007669"/>
    <property type="project" value="InterPro"/>
</dbReference>
<evidence type="ECO:0000256" key="5">
    <source>
        <dbReference type="SAM" id="MobiDB-lite"/>
    </source>
</evidence>
<name>A0A914CD87_9BILA</name>
<accession>A0A914CD87</accession>
<sequence length="345" mass="39156">MGVREQRVTGIITFSLIGLSIFMTNILKHIPASVLYGVFLYMGVSTLSGIELYQRILLLFMPMKYQPDTEYIRNVPISVIHKFTMFQVGCLILLWVIKSIKMTSIAFPLMLVIMIAIRKLMENLFSSKHLEYLDEKMPPINLCNSDKTNTKSKKFLSKDLESQYDQHQTSKSMPQLNSAAGHRKSLSTRSKSSMGKINDNEGHFNSPTTHNISVVEEEDEAITKVFGMPIDERDNPEDLDNDARYRGCCGKCHVKTLSKFIAIFGLIIESVVFTLILLACILFLNAKEKQEKTEKHAGIATSLAGGIVSIFVYLMVLYGLKKEKPWPFLPFVIFKINPRFFQCCA</sequence>
<feature type="transmembrane region" description="Helical" evidence="6">
    <location>
        <begin position="296"/>
        <end position="320"/>
    </location>
</feature>
<evidence type="ECO:0000256" key="3">
    <source>
        <dbReference type="ARBA" id="ARBA00022989"/>
    </source>
</evidence>
<evidence type="ECO:0000256" key="4">
    <source>
        <dbReference type="ARBA" id="ARBA00023136"/>
    </source>
</evidence>
<dbReference type="Proteomes" id="UP000887540">
    <property type="component" value="Unplaced"/>
</dbReference>
<feature type="transmembrane region" description="Helical" evidence="6">
    <location>
        <begin position="33"/>
        <end position="53"/>
    </location>
</feature>